<name>A0ABP7HGN4_9FLAO</name>
<proteinExistence type="predicted"/>
<sequence>MKKLLLLAFIVLINTTLFSQVTGSVTSTQGEPLTFVNIYIENTYTGTTSNDNGIYELNISEKGTYTIVFKFIGYKTLKKTVSINSFPFTLDATLENEDISLTEVIINSDENPANKIIRNAIAHRKKNLENTKTYTSDFYSRGFIKIENVPEKILGQEIGDLDGNLDSTRSGMIYLSETISKLTYQYPDKLKEHIIASKVSGNDNGFSFNSASSVDFNIYNSTVEIGNQIVSPIASNAFNYYRYKLEGVFYDDQGHLINQIAVIPRRENDRVFSGTIYIVEDQWALYGLELSVTGEQAQIPAAKTITIKQTFSYSDIDKLWALISNNIDFSYGMFGITGNGRFTAVYSNYNFHPEFTKKTFTSEILSFEKEANKKDSLFWNNKRPVPLTTEEATDYVKKDSIQTIRKSETYLDSIDAERNEFKLTNVLFGYNYQNSYKNWNIGYSNPLENLSFNTVQGFNSDINLYFNKSYDDYTKRFSANAKINYGFSDERLRVSGAISYKFNNTNRRFAKLSGGVSVEQFNGSNPISKLINTAYSLLAEENYMKLYEKQFIRADYSQELFNGLYLGSAIAYEARKPLFNTTDQAWFPQADKAYSSNNPLDETAYTNAPFVSHNIMKLGINAFINFGQKYMSYPDGKFNVSSDKYPSLLIGYEKGFGATISNYNFDEIKARIYQGFDVGNKGYFQYNLKGGTFINADNIAFIDYKHFNGNQTQIGSGSSYINVFNNLPYYSMSTNKSYAELHVEHDFKGFILGKIPLLNKLNFNLVAGAHALSVDGKNPYQEFSIGLDNLGWGNFRFLRLDYVRSYQSGFQSDAIIFGIKLLN</sequence>
<keyword evidence="3" id="KW-1185">Reference proteome</keyword>
<feature type="chain" id="PRO_5046262365" evidence="1">
    <location>
        <begin position="20"/>
        <end position="823"/>
    </location>
</feature>
<dbReference type="RefSeq" id="WP_344730990.1">
    <property type="nucleotide sequence ID" value="NZ_BAABBI010000006.1"/>
</dbReference>
<dbReference type="Pfam" id="PF18939">
    <property type="entry name" value="DUF5686"/>
    <property type="match status" value="1"/>
</dbReference>
<keyword evidence="1" id="KW-0732">Signal</keyword>
<evidence type="ECO:0000256" key="1">
    <source>
        <dbReference type="SAM" id="SignalP"/>
    </source>
</evidence>
<protein>
    <submittedName>
        <fullName evidence="2">DUF5686 and carboxypeptidase regulatory-like domain-containing protein</fullName>
    </submittedName>
</protein>
<dbReference type="InterPro" id="IPR043741">
    <property type="entry name" value="DUF5686"/>
</dbReference>
<evidence type="ECO:0000313" key="2">
    <source>
        <dbReference type="EMBL" id="GAA3791930.1"/>
    </source>
</evidence>
<dbReference type="SUPFAM" id="SSF49464">
    <property type="entry name" value="Carboxypeptidase regulatory domain-like"/>
    <property type="match status" value="1"/>
</dbReference>
<accession>A0ABP7HGN4</accession>
<reference evidence="3" key="1">
    <citation type="journal article" date="2019" name="Int. J. Syst. Evol. Microbiol.">
        <title>The Global Catalogue of Microorganisms (GCM) 10K type strain sequencing project: providing services to taxonomists for standard genome sequencing and annotation.</title>
        <authorList>
            <consortium name="The Broad Institute Genomics Platform"/>
            <consortium name="The Broad Institute Genome Sequencing Center for Infectious Disease"/>
            <person name="Wu L."/>
            <person name="Ma J."/>
        </authorList>
    </citation>
    <scope>NUCLEOTIDE SEQUENCE [LARGE SCALE GENOMIC DNA]</scope>
    <source>
        <strain evidence="3">JCM 17525</strain>
    </source>
</reference>
<dbReference type="Pfam" id="PF13715">
    <property type="entry name" value="CarbopepD_reg_2"/>
    <property type="match status" value="1"/>
</dbReference>
<dbReference type="Proteomes" id="UP001501456">
    <property type="component" value="Unassembled WGS sequence"/>
</dbReference>
<evidence type="ECO:0000313" key="3">
    <source>
        <dbReference type="Proteomes" id="UP001501456"/>
    </source>
</evidence>
<organism evidence="2 3">
    <name type="scientific">Corallibacter vietnamensis</name>
    <dbReference type="NCBI Taxonomy" id="904130"/>
    <lineage>
        <taxon>Bacteria</taxon>
        <taxon>Pseudomonadati</taxon>
        <taxon>Bacteroidota</taxon>
        <taxon>Flavobacteriia</taxon>
        <taxon>Flavobacteriales</taxon>
        <taxon>Flavobacteriaceae</taxon>
        <taxon>Corallibacter</taxon>
    </lineage>
</organism>
<dbReference type="Gene3D" id="2.60.40.1120">
    <property type="entry name" value="Carboxypeptidase-like, regulatory domain"/>
    <property type="match status" value="1"/>
</dbReference>
<gene>
    <name evidence="2" type="ORF">GCM10022271_25410</name>
</gene>
<dbReference type="EMBL" id="BAABBI010000006">
    <property type="protein sequence ID" value="GAA3791930.1"/>
    <property type="molecule type" value="Genomic_DNA"/>
</dbReference>
<comment type="caution">
    <text evidence="2">The sequence shown here is derived from an EMBL/GenBank/DDBJ whole genome shotgun (WGS) entry which is preliminary data.</text>
</comment>
<dbReference type="InterPro" id="IPR008969">
    <property type="entry name" value="CarboxyPept-like_regulatory"/>
</dbReference>
<feature type="signal peptide" evidence="1">
    <location>
        <begin position="1"/>
        <end position="19"/>
    </location>
</feature>